<reference evidence="1" key="1">
    <citation type="submission" date="2020-10" db="EMBL/GenBank/DDBJ databases">
        <title>Taxonomic study of unclassified bacteria belonging to the class Ktedonobacteria.</title>
        <authorList>
            <person name="Yabe S."/>
            <person name="Wang C.M."/>
            <person name="Zheng Y."/>
            <person name="Sakai Y."/>
            <person name="Cavaletti L."/>
            <person name="Monciardini P."/>
            <person name="Donadio S."/>
        </authorList>
    </citation>
    <scope>NUCLEOTIDE SEQUENCE</scope>
    <source>
        <strain evidence="1">SOSP1-1</strain>
    </source>
</reference>
<keyword evidence="2" id="KW-1185">Reference proteome</keyword>
<protein>
    <submittedName>
        <fullName evidence="1">Uncharacterized protein</fullName>
    </submittedName>
</protein>
<sequence length="77" mass="9161">MPLAWLALTHSGFRIRSYPDFQRGGTRRCVPVEVIIKHKLYRDVKVKMHFDQISGQLESKEKVRLCQWYTTLYAVYT</sequence>
<organism evidence="1 2">
    <name type="scientific">Ktedonospora formicarum</name>
    <dbReference type="NCBI Taxonomy" id="2778364"/>
    <lineage>
        <taxon>Bacteria</taxon>
        <taxon>Bacillati</taxon>
        <taxon>Chloroflexota</taxon>
        <taxon>Ktedonobacteria</taxon>
        <taxon>Ktedonobacterales</taxon>
        <taxon>Ktedonobacteraceae</taxon>
        <taxon>Ktedonospora</taxon>
    </lineage>
</organism>
<gene>
    <name evidence="1" type="ORF">KSX_09090</name>
</gene>
<dbReference type="EMBL" id="BNJF01000001">
    <property type="protein sequence ID" value="GHO42746.1"/>
    <property type="molecule type" value="Genomic_DNA"/>
</dbReference>
<dbReference type="AlphaFoldDB" id="A0A8J3MQG5"/>
<comment type="caution">
    <text evidence="1">The sequence shown here is derived from an EMBL/GenBank/DDBJ whole genome shotgun (WGS) entry which is preliminary data.</text>
</comment>
<evidence type="ECO:0000313" key="2">
    <source>
        <dbReference type="Proteomes" id="UP000612362"/>
    </source>
</evidence>
<accession>A0A8J3MQG5</accession>
<evidence type="ECO:0000313" key="1">
    <source>
        <dbReference type="EMBL" id="GHO42746.1"/>
    </source>
</evidence>
<dbReference type="Proteomes" id="UP000612362">
    <property type="component" value="Unassembled WGS sequence"/>
</dbReference>
<proteinExistence type="predicted"/>
<name>A0A8J3MQG5_9CHLR</name>